<keyword evidence="6" id="KW-0675">Receptor</keyword>
<proteinExistence type="predicted"/>
<organism evidence="8 9">
    <name type="scientific">Rotaria sordida</name>
    <dbReference type="NCBI Taxonomy" id="392033"/>
    <lineage>
        <taxon>Eukaryota</taxon>
        <taxon>Metazoa</taxon>
        <taxon>Spiralia</taxon>
        <taxon>Gnathifera</taxon>
        <taxon>Rotifera</taxon>
        <taxon>Eurotatoria</taxon>
        <taxon>Bdelloidea</taxon>
        <taxon>Philodinida</taxon>
        <taxon>Philodinidae</taxon>
        <taxon>Rotaria</taxon>
    </lineage>
</organism>
<protein>
    <submittedName>
        <fullName evidence="8">Uncharacterized protein</fullName>
    </submittedName>
</protein>
<keyword evidence="2" id="KW-0812">Transmembrane</keyword>
<evidence type="ECO:0000256" key="7">
    <source>
        <dbReference type="ARBA" id="ARBA00023180"/>
    </source>
</evidence>
<evidence type="ECO:0000256" key="6">
    <source>
        <dbReference type="ARBA" id="ARBA00023170"/>
    </source>
</evidence>
<name>A0A820IYQ9_9BILA</name>
<comment type="subcellular location">
    <subcellularLocation>
        <location evidence="1">Membrane</location>
    </subcellularLocation>
</comment>
<dbReference type="InterPro" id="IPR001611">
    <property type="entry name" value="Leu-rich_rpt"/>
</dbReference>
<comment type="caution">
    <text evidence="8">The sequence shown here is derived from an EMBL/GenBank/DDBJ whole genome shotgun (WGS) entry which is preliminary data.</text>
</comment>
<keyword evidence="5" id="KW-0472">Membrane</keyword>
<dbReference type="PANTHER" id="PTHR47410:SF5">
    <property type="entry name" value="TOLL-LIKE RECEPTOR 3"/>
    <property type="match status" value="1"/>
</dbReference>
<dbReference type="SUPFAM" id="SSF52058">
    <property type="entry name" value="L domain-like"/>
    <property type="match status" value="1"/>
</dbReference>
<dbReference type="PROSITE" id="PS51450">
    <property type="entry name" value="LRR"/>
    <property type="match status" value="1"/>
</dbReference>
<reference evidence="8" key="1">
    <citation type="submission" date="2021-02" db="EMBL/GenBank/DDBJ databases">
        <authorList>
            <person name="Nowell W R."/>
        </authorList>
    </citation>
    <scope>NUCLEOTIDE SEQUENCE</scope>
</reference>
<accession>A0A820IYQ9</accession>
<dbReference type="EMBL" id="CAJOBE010038728">
    <property type="protein sequence ID" value="CAF4318855.1"/>
    <property type="molecule type" value="Genomic_DNA"/>
</dbReference>
<dbReference type="PANTHER" id="PTHR47410">
    <property type="entry name" value="TOLL-LIKE RECEPTOR 7-RELATED"/>
    <property type="match status" value="1"/>
</dbReference>
<keyword evidence="3" id="KW-0732">Signal</keyword>
<feature type="non-terminal residue" evidence="8">
    <location>
        <position position="1"/>
    </location>
</feature>
<gene>
    <name evidence="8" type="ORF">FNK824_LOCUS41267</name>
</gene>
<evidence type="ECO:0000256" key="4">
    <source>
        <dbReference type="ARBA" id="ARBA00022989"/>
    </source>
</evidence>
<evidence type="ECO:0000256" key="2">
    <source>
        <dbReference type="ARBA" id="ARBA00022692"/>
    </source>
</evidence>
<keyword evidence="4" id="KW-1133">Transmembrane helix</keyword>
<dbReference type="GO" id="GO:0016020">
    <property type="term" value="C:membrane"/>
    <property type="evidence" value="ECO:0007669"/>
    <property type="project" value="UniProtKB-SubCell"/>
</dbReference>
<dbReference type="Proteomes" id="UP000663874">
    <property type="component" value="Unassembled WGS sequence"/>
</dbReference>
<evidence type="ECO:0000313" key="9">
    <source>
        <dbReference type="Proteomes" id="UP000663874"/>
    </source>
</evidence>
<evidence type="ECO:0000313" key="8">
    <source>
        <dbReference type="EMBL" id="CAF4318855.1"/>
    </source>
</evidence>
<sequence>PFQYLNSLKILNLDRNLQMNITKNILKDLSKTLIELSLQNCNLTKINFSLNFFYSLQRLKLSSNYLKELPKNFLNYSILSIDLQRNLFTFIPYLFEYNSSNLIDLDLSSNQISYLNQYDLLKYSNLKTIGLTANPLDCNCHLQWIKQWLKDNYEQDLIKFLQWTC</sequence>
<dbReference type="Gene3D" id="3.80.10.10">
    <property type="entry name" value="Ribonuclease Inhibitor"/>
    <property type="match status" value="1"/>
</dbReference>
<keyword evidence="7" id="KW-0325">Glycoprotein</keyword>
<evidence type="ECO:0000256" key="5">
    <source>
        <dbReference type="ARBA" id="ARBA00023136"/>
    </source>
</evidence>
<dbReference type="AlphaFoldDB" id="A0A820IYQ9"/>
<evidence type="ECO:0000256" key="3">
    <source>
        <dbReference type="ARBA" id="ARBA00022729"/>
    </source>
</evidence>
<dbReference type="InterPro" id="IPR032675">
    <property type="entry name" value="LRR_dom_sf"/>
</dbReference>
<evidence type="ECO:0000256" key="1">
    <source>
        <dbReference type="ARBA" id="ARBA00004370"/>
    </source>
</evidence>